<evidence type="ECO:0000256" key="4">
    <source>
        <dbReference type="ARBA" id="ARBA00022862"/>
    </source>
</evidence>
<dbReference type="PRINTS" id="PR00068">
    <property type="entry name" value="CUZNDISMTASE"/>
</dbReference>
<sequence>MIMFIVFIVLLFNLMNVLLKKKTNEAIVVLVSPDQAVNGTIKFKQTDDGVVIEGEVLGLTPGKHGFHVHGKGDLSDGCTSTGSHFNPFNKDHGSPDSENRHVGDLGNIVADDKGVAKIQITDKIISLRSGDTNILGRAIVVHSGEDDLGRGGHDDSLTTGHAGGRVACGIIGIL</sequence>
<evidence type="ECO:0000259" key="10">
    <source>
        <dbReference type="Pfam" id="PF00080"/>
    </source>
</evidence>
<organism evidence="11 12">
    <name type="scientific">Oryctes borbonicus</name>
    <dbReference type="NCBI Taxonomy" id="1629725"/>
    <lineage>
        <taxon>Eukaryota</taxon>
        <taxon>Metazoa</taxon>
        <taxon>Ecdysozoa</taxon>
        <taxon>Arthropoda</taxon>
        <taxon>Hexapoda</taxon>
        <taxon>Insecta</taxon>
        <taxon>Pterygota</taxon>
        <taxon>Neoptera</taxon>
        <taxon>Endopterygota</taxon>
        <taxon>Coleoptera</taxon>
        <taxon>Polyphaga</taxon>
        <taxon>Scarabaeiformia</taxon>
        <taxon>Scarabaeidae</taxon>
        <taxon>Dynastinae</taxon>
        <taxon>Oryctes</taxon>
    </lineage>
</organism>
<proteinExistence type="inferred from homology"/>
<dbReference type="GO" id="GO:0005507">
    <property type="term" value="F:copper ion binding"/>
    <property type="evidence" value="ECO:0007669"/>
    <property type="project" value="InterPro"/>
</dbReference>
<reference evidence="11 12" key="1">
    <citation type="submission" date="2015-09" db="EMBL/GenBank/DDBJ databases">
        <title>Draft genome of the scarab beetle Oryctes borbonicus.</title>
        <authorList>
            <person name="Meyer J.M."/>
            <person name="Markov G.V."/>
            <person name="Baskaran P."/>
            <person name="Herrmann M."/>
            <person name="Sommer R.J."/>
            <person name="Roedelsperger C."/>
        </authorList>
    </citation>
    <scope>NUCLEOTIDE SEQUENCE [LARGE SCALE GENOMIC DNA]</scope>
    <source>
        <strain evidence="11">OB123</strain>
        <tissue evidence="11">Whole animal</tissue>
    </source>
</reference>
<evidence type="ECO:0000313" key="11">
    <source>
        <dbReference type="EMBL" id="KRT86907.1"/>
    </source>
</evidence>
<dbReference type="EMBL" id="LJIG01000033">
    <property type="protein sequence ID" value="KRT86907.1"/>
    <property type="molecule type" value="Genomic_DNA"/>
</dbReference>
<feature type="domain" description="Superoxide dismutase copper/zinc binding" evidence="10">
    <location>
        <begin position="37"/>
        <end position="171"/>
    </location>
</feature>
<evidence type="ECO:0000256" key="9">
    <source>
        <dbReference type="SAM" id="SignalP"/>
    </source>
</evidence>
<dbReference type="AlphaFoldDB" id="A0A0T6BIA9"/>
<dbReference type="Gene3D" id="2.60.40.200">
    <property type="entry name" value="Superoxide dismutase, copper/zinc binding domain"/>
    <property type="match status" value="1"/>
</dbReference>
<comment type="cofactor">
    <cofactor evidence="8">
        <name>Zn(2+)</name>
        <dbReference type="ChEBI" id="CHEBI:29105"/>
    </cofactor>
    <text evidence="8">Binds 1 zinc ion per subunit.</text>
</comment>
<comment type="catalytic activity">
    <reaction evidence="7 8">
        <text>2 superoxide + 2 H(+) = H2O2 + O2</text>
        <dbReference type="Rhea" id="RHEA:20696"/>
        <dbReference type="ChEBI" id="CHEBI:15378"/>
        <dbReference type="ChEBI" id="CHEBI:15379"/>
        <dbReference type="ChEBI" id="CHEBI:16240"/>
        <dbReference type="ChEBI" id="CHEBI:18421"/>
        <dbReference type="EC" id="1.15.1.1"/>
    </reaction>
</comment>
<feature type="signal peptide" evidence="9">
    <location>
        <begin position="1"/>
        <end position="19"/>
    </location>
</feature>
<gene>
    <name evidence="11" type="ORF">AMK59_2413</name>
</gene>
<name>A0A0T6BIA9_9SCAR</name>
<keyword evidence="9" id="KW-0732">Signal</keyword>
<dbReference type="PANTHER" id="PTHR10003">
    <property type="entry name" value="SUPEROXIDE DISMUTASE CU-ZN -RELATED"/>
    <property type="match status" value="1"/>
</dbReference>
<keyword evidence="5 8" id="KW-0560">Oxidoreductase</keyword>
<evidence type="ECO:0000256" key="8">
    <source>
        <dbReference type="RuleBase" id="RU000393"/>
    </source>
</evidence>
<keyword evidence="12" id="KW-1185">Reference proteome</keyword>
<dbReference type="InterPro" id="IPR024134">
    <property type="entry name" value="SOD_Cu/Zn_/chaperone"/>
</dbReference>
<dbReference type="FunFam" id="2.60.40.200:FF:000001">
    <property type="entry name" value="Superoxide dismutase [Cu-Zn]"/>
    <property type="match status" value="1"/>
</dbReference>
<dbReference type="SUPFAM" id="SSF49329">
    <property type="entry name" value="Cu,Zn superoxide dismutase-like"/>
    <property type="match status" value="1"/>
</dbReference>
<protein>
    <recommendedName>
        <fullName evidence="8">Superoxide dismutase [Cu-Zn]</fullName>
        <ecNumber evidence="8">1.15.1.1</ecNumber>
    </recommendedName>
</protein>
<dbReference type="InterPro" id="IPR001424">
    <property type="entry name" value="SOD_Cu_Zn_dom"/>
</dbReference>
<comment type="similarity">
    <text evidence="1 8">Belongs to the Cu-Zn superoxide dismutase family.</text>
</comment>
<keyword evidence="4" id="KW-0049">Antioxidant</keyword>
<dbReference type="OrthoDB" id="2015551at2759"/>
<dbReference type="EC" id="1.15.1.1" evidence="8"/>
<evidence type="ECO:0000313" key="12">
    <source>
        <dbReference type="Proteomes" id="UP000051574"/>
    </source>
</evidence>
<feature type="chain" id="PRO_5006668697" description="Superoxide dismutase [Cu-Zn]" evidence="9">
    <location>
        <begin position="20"/>
        <end position="174"/>
    </location>
</feature>
<accession>A0A0T6BIA9</accession>
<dbReference type="PROSITE" id="PS00332">
    <property type="entry name" value="SOD_CU_ZN_2"/>
    <property type="match status" value="1"/>
</dbReference>
<evidence type="ECO:0000256" key="2">
    <source>
        <dbReference type="ARBA" id="ARBA00022723"/>
    </source>
</evidence>
<dbReference type="Pfam" id="PF00080">
    <property type="entry name" value="Sod_Cu"/>
    <property type="match status" value="1"/>
</dbReference>
<evidence type="ECO:0000256" key="3">
    <source>
        <dbReference type="ARBA" id="ARBA00022833"/>
    </source>
</evidence>
<dbReference type="InterPro" id="IPR018152">
    <property type="entry name" value="SOD_Cu/Zn_BS"/>
</dbReference>
<keyword evidence="6 8" id="KW-0186">Copper</keyword>
<keyword evidence="2 8" id="KW-0479">Metal-binding</keyword>
<evidence type="ECO:0000256" key="1">
    <source>
        <dbReference type="ARBA" id="ARBA00010457"/>
    </source>
</evidence>
<comment type="caution">
    <text evidence="11">The sequence shown here is derived from an EMBL/GenBank/DDBJ whole genome shotgun (WGS) entry which is preliminary data.</text>
</comment>
<dbReference type="PROSITE" id="PS00087">
    <property type="entry name" value="SOD_CU_ZN_1"/>
    <property type="match status" value="1"/>
</dbReference>
<comment type="function">
    <text evidence="8">Destroys radicals which are normally produced within the cells and which are toxic to biological systems.</text>
</comment>
<dbReference type="GO" id="GO:0004784">
    <property type="term" value="F:superoxide dismutase activity"/>
    <property type="evidence" value="ECO:0007669"/>
    <property type="project" value="UniProtKB-EC"/>
</dbReference>
<evidence type="ECO:0000256" key="7">
    <source>
        <dbReference type="ARBA" id="ARBA00049204"/>
    </source>
</evidence>
<dbReference type="Proteomes" id="UP000051574">
    <property type="component" value="Unassembled WGS sequence"/>
</dbReference>
<keyword evidence="3 8" id="KW-0862">Zinc</keyword>
<dbReference type="InterPro" id="IPR036423">
    <property type="entry name" value="SOD-like_Cu/Zn_dom_sf"/>
</dbReference>
<evidence type="ECO:0000256" key="5">
    <source>
        <dbReference type="ARBA" id="ARBA00023002"/>
    </source>
</evidence>
<evidence type="ECO:0000256" key="6">
    <source>
        <dbReference type="ARBA" id="ARBA00023008"/>
    </source>
</evidence>
<comment type="cofactor">
    <cofactor evidence="8">
        <name>Cu cation</name>
        <dbReference type="ChEBI" id="CHEBI:23378"/>
    </cofactor>
    <text evidence="8">Binds 1 copper ion per subunit.</text>
</comment>
<dbReference type="CDD" id="cd00305">
    <property type="entry name" value="Cu-Zn_Superoxide_Dismutase"/>
    <property type="match status" value="1"/>
</dbReference>